<dbReference type="EMBL" id="FYDG01000026">
    <property type="protein sequence ID" value="SNB83420.1"/>
    <property type="molecule type" value="Genomic_DNA"/>
</dbReference>
<sequence>MATEDFLPALSRAALERLGSGMGVLPRGKVKETRAAIIEQARETRVVLPQALFALSDEEATTFTRGYAYYGAGDDEDDGGEVSDADELHDEPQGAAASGSAEDAGEDEDHAAAA</sequence>
<evidence type="ECO:0000313" key="3">
    <source>
        <dbReference type="Proteomes" id="UP000198418"/>
    </source>
</evidence>
<reference evidence="3" key="1">
    <citation type="submission" date="2017-06" db="EMBL/GenBank/DDBJ databases">
        <authorList>
            <person name="Varghese N."/>
            <person name="Submissions S."/>
        </authorList>
    </citation>
    <scope>NUCLEOTIDE SEQUENCE [LARGE SCALE GENOMIC DNA]</scope>
    <source>
        <strain evidence="3">DSM 137</strain>
    </source>
</reference>
<dbReference type="Proteomes" id="UP000198418">
    <property type="component" value="Unassembled WGS sequence"/>
</dbReference>
<proteinExistence type="predicted"/>
<dbReference type="AlphaFoldDB" id="A0A212SD55"/>
<gene>
    <name evidence="2" type="ORF">SAMN06265338_12626</name>
</gene>
<dbReference type="OrthoDB" id="8116493at2"/>
<protein>
    <submittedName>
        <fullName evidence="2">Uncharacterized protein</fullName>
    </submittedName>
</protein>
<feature type="compositionally biased region" description="Acidic residues" evidence="1">
    <location>
        <begin position="103"/>
        <end position="114"/>
    </location>
</feature>
<accession>A0A212SD55</accession>
<feature type="compositionally biased region" description="Acidic residues" evidence="1">
    <location>
        <begin position="73"/>
        <end position="89"/>
    </location>
</feature>
<evidence type="ECO:0000313" key="2">
    <source>
        <dbReference type="EMBL" id="SNB83420.1"/>
    </source>
</evidence>
<keyword evidence="3" id="KW-1185">Reference proteome</keyword>
<organism evidence="2 3">
    <name type="scientific">Rhodoblastus acidophilus</name>
    <name type="common">Rhodopseudomonas acidophila</name>
    <dbReference type="NCBI Taxonomy" id="1074"/>
    <lineage>
        <taxon>Bacteria</taxon>
        <taxon>Pseudomonadati</taxon>
        <taxon>Pseudomonadota</taxon>
        <taxon>Alphaproteobacteria</taxon>
        <taxon>Hyphomicrobiales</taxon>
        <taxon>Rhodoblastaceae</taxon>
        <taxon>Rhodoblastus</taxon>
    </lineage>
</organism>
<dbReference type="RefSeq" id="WP_088522512.1">
    <property type="nucleotide sequence ID" value="NZ_FYDG01000026.1"/>
</dbReference>
<name>A0A212SD55_RHOAC</name>
<evidence type="ECO:0000256" key="1">
    <source>
        <dbReference type="SAM" id="MobiDB-lite"/>
    </source>
</evidence>
<feature type="region of interest" description="Disordered" evidence="1">
    <location>
        <begin position="69"/>
        <end position="114"/>
    </location>
</feature>